<dbReference type="Ensembl" id="ENSMODT00000012671.4">
    <property type="protein sequence ID" value="ENSMODP00000012445.4"/>
    <property type="gene ID" value="ENSMODG00000009939.4"/>
</dbReference>
<feature type="domain" description="Cancer-associated gene protein 1 N-terminal" evidence="3">
    <location>
        <begin position="46"/>
        <end position="551"/>
    </location>
</feature>
<dbReference type="PANTHER" id="PTHR36864:SF1">
    <property type="entry name" value="CANCER-ASSOCIATED GENE 1 PROTEIN"/>
    <property type="match status" value="1"/>
</dbReference>
<name>F6R807_MONDO</name>
<feature type="coiled-coil region" evidence="1">
    <location>
        <begin position="786"/>
        <end position="820"/>
    </location>
</feature>
<proteinExistence type="predicted"/>
<dbReference type="eggNOG" id="KOG3650">
    <property type="taxonomic scope" value="Eukaryota"/>
</dbReference>
<accession>F6R807</accession>
<feature type="region of interest" description="Disordered" evidence="2">
    <location>
        <begin position="873"/>
        <end position="895"/>
    </location>
</feature>
<dbReference type="Pfam" id="PF15066">
    <property type="entry name" value="CAGE1"/>
    <property type="match status" value="1"/>
</dbReference>
<dbReference type="InterPro" id="IPR052686">
    <property type="entry name" value="CAGE1_homolog"/>
</dbReference>
<feature type="coiled-coil region" evidence="1">
    <location>
        <begin position="490"/>
        <end position="623"/>
    </location>
</feature>
<dbReference type="InterPro" id="IPR029381">
    <property type="entry name" value="CAGE1_N"/>
</dbReference>
<organism evidence="4 5">
    <name type="scientific">Monodelphis domestica</name>
    <name type="common">Gray short-tailed opossum</name>
    <dbReference type="NCBI Taxonomy" id="13616"/>
    <lineage>
        <taxon>Eukaryota</taxon>
        <taxon>Metazoa</taxon>
        <taxon>Chordata</taxon>
        <taxon>Craniata</taxon>
        <taxon>Vertebrata</taxon>
        <taxon>Euteleostomi</taxon>
        <taxon>Mammalia</taxon>
        <taxon>Metatheria</taxon>
        <taxon>Didelphimorphia</taxon>
        <taxon>Didelphidae</taxon>
        <taxon>Monodelphis</taxon>
    </lineage>
</organism>
<dbReference type="AlphaFoldDB" id="F6R807"/>
<sequence>MNLLVCSWAFRPSTLQNNDYGKYWSSPTEAEYFEEDTSNDQLEIPSEADATNIHTISEDLTHSDSHLCEESSSITSDLLQDKIHKIQREKEPTFTIYKDYATLDNFKHDNSLKDHLETVLISPDNTKSIIHGGFDSICKFHKTEDLNNEGKLLRNDDDQLSSTGQPAPQNQFCGSTSSIKQEKNLEQNDTVTIFIKKEVYTEQTLVNAPKSPHLTIYDEFEEPLPISEESLFDSIIKDTSINLKKTSSFLFEKNVCTEVGESYLKEGFDQTAIHTAQVIFVNPKESKDAVEGPEKSNICPKKVKEESENHNENFLTYFTDTSSWSEASIEDFNTQDAKQGFESLTPLVEEHIDFNDVINTLKQDNHKQQNKILELECSNLYLENNVKELQMKISKQEVFVDIINKLKENVEELIEDKYKVILEKNDIENSLKNLQKASAEIKKQLEESILEKNTLILELKSMKTDYVLLQEQHKNELELKNKSLSYCLEMDKILNKKEEEIGKLQNLRGELETVTSALEILQTEFQRHEEVKIQERQELKSSLGKLVAQVKVLQSNSENERAKNAKLQQQINKVKNENAKLLQQVERSEEQNYNWKLETAQWKQQLEEIIESDTTKKEVLKKKEREIEWKIYMLGRFFQDMKIMHSNLFLDCQPLEEENWNSPYMKKISQFISKMHNLVTLMVGLFTFEDTDNPDTEHLYTRKNVYDKMKYFNLKKKSLEKELLKHKERISAFRELIANEKASQEEVFEDKVNDLEELENYSEMPGLLGNKLDRYHNLNEELNSLIGKLTNLLEYKEDQCNKLMEENDEYQKHLGSLINKILSLPPSLLSPLPEMVTSYEEIIECADQRLEISHSQIAHLEKKNRQLEDIIKKPKPQTSSLRTKGLEKQPKSMTMVPHILEANRKDLNSTKLKTKYCQSYSHPRNRVVPQ</sequence>
<keyword evidence="1" id="KW-0175">Coiled coil</keyword>
<dbReference type="Bgee" id="ENSMODG00000009939">
    <property type="expression patterns" value="Expressed in spermatocyte and 19 other cell types or tissues"/>
</dbReference>
<dbReference type="Proteomes" id="UP000002280">
    <property type="component" value="Chromosome 3"/>
</dbReference>
<reference evidence="4" key="2">
    <citation type="submission" date="2025-08" db="UniProtKB">
        <authorList>
            <consortium name="Ensembl"/>
        </authorList>
    </citation>
    <scope>IDENTIFICATION</scope>
</reference>
<evidence type="ECO:0000259" key="3">
    <source>
        <dbReference type="Pfam" id="PF15066"/>
    </source>
</evidence>
<keyword evidence="5" id="KW-1185">Reference proteome</keyword>
<evidence type="ECO:0000313" key="4">
    <source>
        <dbReference type="Ensembl" id="ENSMODP00000012445.4"/>
    </source>
</evidence>
<protein>
    <submittedName>
        <fullName evidence="4">Cancer antigen 1</fullName>
    </submittedName>
</protein>
<dbReference type="PANTHER" id="PTHR36864">
    <property type="entry name" value="CANCER-ASSOCIATED GENE 1 PROTEIN"/>
    <property type="match status" value="1"/>
</dbReference>
<reference evidence="4 5" key="1">
    <citation type="journal article" date="2007" name="Nature">
        <title>Genome of the marsupial Monodelphis domestica reveals innovation in non-coding sequences.</title>
        <authorList>
            <person name="Mikkelsen T.S."/>
            <person name="Wakefield M.J."/>
            <person name="Aken B."/>
            <person name="Amemiya C.T."/>
            <person name="Chang J.L."/>
            <person name="Duke S."/>
            <person name="Garber M."/>
            <person name="Gentles A.J."/>
            <person name="Goodstadt L."/>
            <person name="Heger A."/>
            <person name="Jurka J."/>
            <person name="Kamal M."/>
            <person name="Mauceli E."/>
            <person name="Searle S.M."/>
            <person name="Sharpe T."/>
            <person name="Baker M.L."/>
            <person name="Batzer M.A."/>
            <person name="Benos P.V."/>
            <person name="Belov K."/>
            <person name="Clamp M."/>
            <person name="Cook A."/>
            <person name="Cuff J."/>
            <person name="Das R."/>
            <person name="Davidow L."/>
            <person name="Deakin J.E."/>
            <person name="Fazzari M.J."/>
            <person name="Glass J.L."/>
            <person name="Grabherr M."/>
            <person name="Greally J.M."/>
            <person name="Gu W."/>
            <person name="Hore T.A."/>
            <person name="Huttley G.A."/>
            <person name="Kleber M."/>
            <person name="Jirtle R.L."/>
            <person name="Koina E."/>
            <person name="Lee J.T."/>
            <person name="Mahony S."/>
            <person name="Marra M.A."/>
            <person name="Miller R.D."/>
            <person name="Nicholls R.D."/>
            <person name="Oda M."/>
            <person name="Papenfuss A.T."/>
            <person name="Parra Z.E."/>
            <person name="Pollock D.D."/>
            <person name="Ray D.A."/>
            <person name="Schein J.E."/>
            <person name="Speed T.P."/>
            <person name="Thompson K."/>
            <person name="VandeBerg J.L."/>
            <person name="Wade C.M."/>
            <person name="Walker J.A."/>
            <person name="Waters P.D."/>
            <person name="Webber C."/>
            <person name="Weidman J.R."/>
            <person name="Xie X."/>
            <person name="Zody M.C."/>
            <person name="Baldwin J."/>
            <person name="Abdouelleil A."/>
            <person name="Abdulkadir J."/>
            <person name="Abebe A."/>
            <person name="Abera B."/>
            <person name="Abreu J."/>
            <person name="Acer S.C."/>
            <person name="Aftuck L."/>
            <person name="Alexander A."/>
            <person name="An P."/>
            <person name="Anderson E."/>
            <person name="Anderson S."/>
            <person name="Arachi H."/>
            <person name="Azer M."/>
            <person name="Bachantsang P."/>
            <person name="Barry A."/>
            <person name="Bayul T."/>
            <person name="Berlin A."/>
            <person name="Bessette D."/>
            <person name="Bloom T."/>
            <person name="Bloom T."/>
            <person name="Boguslavskiy L."/>
            <person name="Bonnet C."/>
            <person name="Boukhgalter B."/>
            <person name="Bourzgui I."/>
            <person name="Brown A."/>
            <person name="Cahill P."/>
            <person name="Channer S."/>
            <person name="Cheshatsang Y."/>
            <person name="Chuda L."/>
            <person name="Citroen M."/>
            <person name="Collymore A."/>
            <person name="Cooke P."/>
            <person name="Costello M."/>
            <person name="D'Aco K."/>
            <person name="Daza R."/>
            <person name="De Haan G."/>
            <person name="DeGray S."/>
            <person name="DeMaso C."/>
            <person name="Dhargay N."/>
            <person name="Dooley K."/>
            <person name="Dooley E."/>
            <person name="Doricent M."/>
            <person name="Dorje P."/>
            <person name="Dorjee K."/>
            <person name="Dupes A."/>
            <person name="Elong R."/>
            <person name="Falk J."/>
            <person name="Farina A."/>
            <person name="Faro S."/>
            <person name="Ferguson D."/>
            <person name="Fisher S."/>
            <person name="Foley C.D."/>
            <person name="Franke A."/>
            <person name="Friedrich D."/>
            <person name="Gadbois L."/>
            <person name="Gearin G."/>
            <person name="Gearin C.R."/>
            <person name="Giannoukos G."/>
            <person name="Goode T."/>
            <person name="Graham J."/>
            <person name="Grandbois E."/>
            <person name="Grewal S."/>
            <person name="Gyaltsen K."/>
            <person name="Hafez N."/>
            <person name="Hagos B."/>
            <person name="Hall J."/>
            <person name="Henson C."/>
            <person name="Hollinger A."/>
            <person name="Honan T."/>
            <person name="Huard M.D."/>
            <person name="Hughes L."/>
            <person name="Hurhula B."/>
            <person name="Husby M.E."/>
            <person name="Kamat A."/>
            <person name="Kanga B."/>
            <person name="Kashin S."/>
            <person name="Khazanovich D."/>
            <person name="Kisner P."/>
            <person name="Lance K."/>
            <person name="Lara M."/>
            <person name="Lee W."/>
            <person name="Lennon N."/>
            <person name="Letendre F."/>
            <person name="LeVine R."/>
            <person name="Lipovsky A."/>
            <person name="Liu X."/>
            <person name="Liu J."/>
            <person name="Liu S."/>
            <person name="Lokyitsang T."/>
            <person name="Lokyitsang Y."/>
            <person name="Lubonja R."/>
            <person name="Lui A."/>
            <person name="MacDonald P."/>
            <person name="Magnisalis V."/>
            <person name="Maru K."/>
            <person name="Matthews C."/>
            <person name="McCusker W."/>
            <person name="McDonough S."/>
            <person name="Mehta T."/>
            <person name="Meldrim J."/>
            <person name="Meneus L."/>
            <person name="Mihai O."/>
            <person name="Mihalev A."/>
            <person name="Mihova T."/>
            <person name="Mittelman R."/>
            <person name="Mlenga V."/>
            <person name="Montmayeur A."/>
            <person name="Mulrain L."/>
            <person name="Navidi A."/>
            <person name="Naylor J."/>
            <person name="Negash T."/>
            <person name="Nguyen T."/>
            <person name="Nguyen N."/>
            <person name="Nicol R."/>
            <person name="Norbu C."/>
            <person name="Norbu N."/>
            <person name="Novod N."/>
            <person name="O'Neill B."/>
            <person name="Osman S."/>
            <person name="Markiewicz E."/>
            <person name="Oyono O.L."/>
            <person name="Patti C."/>
            <person name="Phunkhang P."/>
            <person name="Pierre F."/>
            <person name="Priest M."/>
            <person name="Raghuraman S."/>
            <person name="Rege F."/>
            <person name="Reyes R."/>
            <person name="Rise C."/>
            <person name="Rogov P."/>
            <person name="Ross K."/>
            <person name="Ryan E."/>
            <person name="Settipalli S."/>
            <person name="Shea T."/>
            <person name="Sherpa N."/>
            <person name="Shi L."/>
            <person name="Shih D."/>
            <person name="Sparrow T."/>
            <person name="Spaulding J."/>
            <person name="Stalker J."/>
            <person name="Stange-Thomann N."/>
            <person name="Stavropoulos S."/>
            <person name="Stone C."/>
            <person name="Strader C."/>
            <person name="Tesfaye S."/>
            <person name="Thomson T."/>
            <person name="Thoulutsang Y."/>
            <person name="Thoulutsang D."/>
            <person name="Topham K."/>
            <person name="Topping I."/>
            <person name="Tsamla T."/>
            <person name="Vassiliev H."/>
            <person name="Vo A."/>
            <person name="Wangchuk T."/>
            <person name="Wangdi T."/>
            <person name="Weiand M."/>
            <person name="Wilkinson J."/>
            <person name="Wilson A."/>
            <person name="Yadav S."/>
            <person name="Young G."/>
            <person name="Yu Q."/>
            <person name="Zembek L."/>
            <person name="Zhong D."/>
            <person name="Zimmer A."/>
            <person name="Zwirko Z."/>
            <person name="Jaffe D.B."/>
            <person name="Alvarez P."/>
            <person name="Brockman W."/>
            <person name="Butler J."/>
            <person name="Chin C."/>
            <person name="Gnerre S."/>
            <person name="MacCallum I."/>
            <person name="Graves J.A."/>
            <person name="Ponting C.P."/>
            <person name="Breen M."/>
            <person name="Samollow P.B."/>
            <person name="Lander E.S."/>
            <person name="Lindblad-Toh K."/>
        </authorList>
    </citation>
    <scope>NUCLEOTIDE SEQUENCE [LARGE SCALE GENOMIC DNA]</scope>
</reference>
<dbReference type="GeneTree" id="ENSGT00390000001805"/>
<dbReference type="GeneID" id="100027826"/>
<reference evidence="4" key="3">
    <citation type="submission" date="2025-09" db="UniProtKB">
        <authorList>
            <consortium name="Ensembl"/>
        </authorList>
    </citation>
    <scope>IDENTIFICATION</scope>
</reference>
<evidence type="ECO:0000313" key="5">
    <source>
        <dbReference type="Proteomes" id="UP000002280"/>
    </source>
</evidence>
<dbReference type="CTD" id="285782"/>
<dbReference type="HOGENOM" id="CLU_020636_0_0_1"/>
<evidence type="ECO:0000256" key="1">
    <source>
        <dbReference type="SAM" id="Coils"/>
    </source>
</evidence>
<evidence type="ECO:0000256" key="2">
    <source>
        <dbReference type="SAM" id="MobiDB-lite"/>
    </source>
</evidence>
<dbReference type="OrthoDB" id="9898225at2759"/>
<feature type="coiled-coil region" evidence="1">
    <location>
        <begin position="403"/>
        <end position="451"/>
    </location>
</feature>